<feature type="region of interest" description="Disordered" evidence="1">
    <location>
        <begin position="322"/>
        <end position="347"/>
    </location>
</feature>
<feature type="region of interest" description="Disordered" evidence="1">
    <location>
        <begin position="410"/>
        <end position="436"/>
    </location>
</feature>
<name>A0A5J9VXT3_9POAL</name>
<evidence type="ECO:0000256" key="1">
    <source>
        <dbReference type="SAM" id="MobiDB-lite"/>
    </source>
</evidence>
<dbReference type="Gramene" id="TVU41049">
    <property type="protein sequence ID" value="TVU41049"/>
    <property type="gene ID" value="EJB05_14539"/>
</dbReference>
<dbReference type="AlphaFoldDB" id="A0A5J9VXT3"/>
<accession>A0A5J9VXT3</accession>
<feature type="region of interest" description="Disordered" evidence="1">
    <location>
        <begin position="163"/>
        <end position="189"/>
    </location>
</feature>
<organism evidence="2 3">
    <name type="scientific">Eragrostis curvula</name>
    <name type="common">weeping love grass</name>
    <dbReference type="NCBI Taxonomy" id="38414"/>
    <lineage>
        <taxon>Eukaryota</taxon>
        <taxon>Viridiplantae</taxon>
        <taxon>Streptophyta</taxon>
        <taxon>Embryophyta</taxon>
        <taxon>Tracheophyta</taxon>
        <taxon>Spermatophyta</taxon>
        <taxon>Magnoliopsida</taxon>
        <taxon>Liliopsida</taxon>
        <taxon>Poales</taxon>
        <taxon>Poaceae</taxon>
        <taxon>PACMAD clade</taxon>
        <taxon>Chloridoideae</taxon>
        <taxon>Eragrostideae</taxon>
        <taxon>Eragrostidinae</taxon>
        <taxon>Eragrostis</taxon>
    </lineage>
</organism>
<evidence type="ECO:0000313" key="3">
    <source>
        <dbReference type="Proteomes" id="UP000324897"/>
    </source>
</evidence>
<feature type="compositionally biased region" description="Low complexity" evidence="1">
    <location>
        <begin position="170"/>
        <end position="186"/>
    </location>
</feature>
<proteinExistence type="predicted"/>
<keyword evidence="3" id="KW-1185">Reference proteome</keyword>
<feature type="region of interest" description="Disordered" evidence="1">
    <location>
        <begin position="240"/>
        <end position="267"/>
    </location>
</feature>
<reference evidence="2 3" key="1">
    <citation type="journal article" date="2019" name="Sci. Rep.">
        <title>A high-quality genome of Eragrostis curvula grass provides insights into Poaceae evolution and supports new strategies to enhance forage quality.</title>
        <authorList>
            <person name="Carballo J."/>
            <person name="Santos B.A.C.M."/>
            <person name="Zappacosta D."/>
            <person name="Garbus I."/>
            <person name="Selva J.P."/>
            <person name="Gallo C.A."/>
            <person name="Diaz A."/>
            <person name="Albertini E."/>
            <person name="Caccamo M."/>
            <person name="Echenique V."/>
        </authorList>
    </citation>
    <scope>NUCLEOTIDE SEQUENCE [LARGE SCALE GENOMIC DNA]</scope>
    <source>
        <strain evidence="3">cv. Victoria</strain>
        <tissue evidence="2">Leaf</tissue>
    </source>
</reference>
<evidence type="ECO:0000313" key="2">
    <source>
        <dbReference type="EMBL" id="TVU41049.1"/>
    </source>
</evidence>
<sequence length="481" mass="53074">MSMATDTILGCSDASALPNARALKKYQKASSVKGRNRSRSVVPKLATLSDRLVTMILLTRGVVRILKVEKNRRSRASLRSHSRPFVFLSPSSSTISSTLSSQQLVVRVVVVLVSAMFSSPRLPRERDTICEKWPRTLSSLQACSTRVLFPALFGPEIGSMPGLIGAPRPSSSSSSSSRKATTRSASIWQPNMHLSEHVRAVRLLAAAQAKGTSSQQRHEFVLHVGEDGFEAPKNLLQLQRRRPPGPAAPATNQTDALGRIEPRRGGDEGITAATHLAIADAAAPAPSGHGSSSAWQPRYISSLKPLSCRSMARFVTRRASASSTTTWTRSSSRRSRSSVSVSSPPSLSSDRWFKILSMRKDTDLPARSLMIAERITSMIDVRPGLWLLDNLDAVKMRCMDGWKGDGWAARRASKKSKPQSLSRNYDRQFSRSRKTPMNAHHFSAFSQAKNSDEIFGAWNHLTWWRRLDSGLVCRKSRSRRS</sequence>
<protein>
    <submittedName>
        <fullName evidence="2">Uncharacterized protein</fullName>
    </submittedName>
</protein>
<dbReference type="EMBL" id="RWGY01000007">
    <property type="protein sequence ID" value="TVU41049.1"/>
    <property type="molecule type" value="Genomic_DNA"/>
</dbReference>
<feature type="non-terminal residue" evidence="2">
    <location>
        <position position="1"/>
    </location>
</feature>
<feature type="compositionally biased region" description="Low complexity" evidence="1">
    <location>
        <begin position="337"/>
        <end position="347"/>
    </location>
</feature>
<dbReference type="Proteomes" id="UP000324897">
    <property type="component" value="Chromosome 4"/>
</dbReference>
<gene>
    <name evidence="2" type="ORF">EJB05_14539</name>
</gene>
<comment type="caution">
    <text evidence="2">The sequence shown here is derived from an EMBL/GenBank/DDBJ whole genome shotgun (WGS) entry which is preliminary data.</text>
</comment>
<feature type="compositionally biased region" description="Basic and acidic residues" evidence="1">
    <location>
        <begin position="258"/>
        <end position="267"/>
    </location>
</feature>